<dbReference type="EMBL" id="BONW01000021">
    <property type="protein sequence ID" value="GIG89434.1"/>
    <property type="molecule type" value="Genomic_DNA"/>
</dbReference>
<keyword evidence="1" id="KW-0732">Signal</keyword>
<evidence type="ECO:0000313" key="3">
    <source>
        <dbReference type="Proteomes" id="UP000646749"/>
    </source>
</evidence>
<keyword evidence="3" id="KW-1185">Reference proteome</keyword>
<evidence type="ECO:0000313" key="2">
    <source>
        <dbReference type="EMBL" id="GIG89434.1"/>
    </source>
</evidence>
<proteinExistence type="predicted"/>
<feature type="chain" id="PRO_5045160551" description="Peptidase inhibitor family I36 protein" evidence="1">
    <location>
        <begin position="28"/>
        <end position="157"/>
    </location>
</feature>
<feature type="signal peptide" evidence="1">
    <location>
        <begin position="1"/>
        <end position="27"/>
    </location>
</feature>
<dbReference type="Proteomes" id="UP000646749">
    <property type="component" value="Unassembled WGS sequence"/>
</dbReference>
<accession>A0ABQ4E407</accession>
<sequence>MRFLRFLLAAVAVLGALSVLSPGTAQANPSGRSAGSEAPTSALTGVADVEEIAPGVYSGRTVAAWGCASGAVCFYSQPNGNGTVCWSSGNVPSSSCGYRASYFNNGVPCTGCDHVRVYEATNYRGLELACVHYGWAEGRGNFYISLPVSSFRWGGEC</sequence>
<organism evidence="2 3">
    <name type="scientific">Plantactinospora endophytica</name>
    <dbReference type="NCBI Taxonomy" id="673535"/>
    <lineage>
        <taxon>Bacteria</taxon>
        <taxon>Bacillati</taxon>
        <taxon>Actinomycetota</taxon>
        <taxon>Actinomycetes</taxon>
        <taxon>Micromonosporales</taxon>
        <taxon>Micromonosporaceae</taxon>
        <taxon>Plantactinospora</taxon>
    </lineage>
</organism>
<gene>
    <name evidence="2" type="ORF">Pen02_43700</name>
</gene>
<name>A0ABQ4E407_9ACTN</name>
<dbReference type="RefSeq" id="WP_203867917.1">
    <property type="nucleotide sequence ID" value="NZ_BONW01000021.1"/>
</dbReference>
<comment type="caution">
    <text evidence="2">The sequence shown here is derived from an EMBL/GenBank/DDBJ whole genome shotgun (WGS) entry which is preliminary data.</text>
</comment>
<dbReference type="Pfam" id="PF03995">
    <property type="entry name" value="Inhibitor_I36"/>
    <property type="match status" value="1"/>
</dbReference>
<evidence type="ECO:0000256" key="1">
    <source>
        <dbReference type="SAM" id="SignalP"/>
    </source>
</evidence>
<evidence type="ECO:0008006" key="4">
    <source>
        <dbReference type="Google" id="ProtNLM"/>
    </source>
</evidence>
<reference evidence="2 3" key="1">
    <citation type="submission" date="2021-01" db="EMBL/GenBank/DDBJ databases">
        <title>Whole genome shotgun sequence of Plantactinospora endophytica NBRC 110450.</title>
        <authorList>
            <person name="Komaki H."/>
            <person name="Tamura T."/>
        </authorList>
    </citation>
    <scope>NUCLEOTIDE SEQUENCE [LARGE SCALE GENOMIC DNA]</scope>
    <source>
        <strain evidence="2 3">NBRC 110450</strain>
    </source>
</reference>
<protein>
    <recommendedName>
        <fullName evidence="4">Peptidase inhibitor family I36 protein</fullName>
    </recommendedName>
</protein>